<dbReference type="InterPro" id="IPR037257">
    <property type="entry name" value="T2SS_E_N_sf"/>
</dbReference>
<sequence>MTSPLSTFHILKLLLKADWISDEQFETAKIHLRQVDPKLHPVEQVAHLSLTRHDHHQKIIDEEVLTRFLAGLYKLPYYRIDPLKVHVDEVTQVMSYAYAQRHNILAVEVNEQENSVKVAVMNPDDLGWRESLGQVVSKDIIPVFANPAAIKRYQKEFYQLSASVAGAKGTKLQNDTSVTNLEQLIELKGSDEADANDKHIVQIVDWLLQYAFKERASDIHIEPRREVGKIRFRIDGVLHNVYELPIAITHAVISRLKILGRMDLAERRKPLDGRVKTKAPNGQEIELRLSTLPTAFGEKFVGRIFDPTVLTREFSELGLEPETEHTWREMIGQSTGIVLLTGPTGSGKTTTLYTSLKLLATSEVNVCTIEDPIEMVDPKLNQMQVHHDINLDFAAGVKALLRQDPDIIMIGEIRDQETAQMAVQAALTGHLVISTLHTNDAPSAMTRLIEVGVEPYLLNATMLGVMAQRLVRTLCNHCKRRVEVNSDAWDSLVGDNLNGTLEKPEYIYEPAGCDECRHTGYQGRQGIYELMSVTDELKTLVHDDAEIRTLRKQAQKQGMNLLRVSGAYKVAQGLTTIEEVLRVSPRDNN</sequence>
<dbReference type="Gene3D" id="3.30.300.160">
    <property type="entry name" value="Type II secretion system, protein E, N-terminal domain"/>
    <property type="match status" value="1"/>
</dbReference>
<dbReference type="AlphaFoldDB" id="A0A0F6RBK2"/>
<dbReference type="GO" id="GO:0005886">
    <property type="term" value="C:plasma membrane"/>
    <property type="evidence" value="ECO:0007669"/>
    <property type="project" value="TreeGrafter"/>
</dbReference>
<dbReference type="KEGG" id="kge:TQ33_0656"/>
<reference evidence="5 6" key="1">
    <citation type="submission" date="2015-02" db="EMBL/GenBank/DDBJ databases">
        <title>Complete genome sequence of Kangiella geojedonensis strain YCS-5T.</title>
        <authorList>
            <person name="Kim K.M."/>
        </authorList>
    </citation>
    <scope>NUCLEOTIDE SEQUENCE [LARGE SCALE GENOMIC DNA]</scope>
    <source>
        <strain evidence="5 6">YCS-5</strain>
    </source>
</reference>
<comment type="similarity">
    <text evidence="1">Belongs to the GSP E family.</text>
</comment>
<dbReference type="EMBL" id="CP010975">
    <property type="protein sequence ID" value="AKE51633.1"/>
    <property type="molecule type" value="Genomic_DNA"/>
</dbReference>
<dbReference type="STRING" id="914150.TQ33_0656"/>
<gene>
    <name evidence="5" type="ORF">TQ33_0656</name>
</gene>
<keyword evidence="2" id="KW-0547">Nucleotide-binding</keyword>
<protein>
    <submittedName>
        <fullName evidence="5">Type II secretion system protein E</fullName>
    </submittedName>
</protein>
<dbReference type="HOGENOM" id="CLU_013446_10_3_6"/>
<dbReference type="PROSITE" id="PS00662">
    <property type="entry name" value="T2SP_E"/>
    <property type="match status" value="1"/>
</dbReference>
<dbReference type="RefSeq" id="WP_046560802.1">
    <property type="nucleotide sequence ID" value="NZ_CP010975.1"/>
</dbReference>
<dbReference type="PANTHER" id="PTHR30258:SF13">
    <property type="entry name" value="SECRETION PATHWAY ATPASE-RELATED"/>
    <property type="match status" value="1"/>
</dbReference>
<dbReference type="Gene3D" id="3.30.450.90">
    <property type="match status" value="1"/>
</dbReference>
<proteinExistence type="inferred from homology"/>
<feature type="domain" description="Bacterial type II secretion system protein E" evidence="4">
    <location>
        <begin position="401"/>
        <end position="415"/>
    </location>
</feature>
<evidence type="ECO:0000256" key="3">
    <source>
        <dbReference type="ARBA" id="ARBA00022840"/>
    </source>
</evidence>
<dbReference type="PANTHER" id="PTHR30258">
    <property type="entry name" value="TYPE II SECRETION SYSTEM PROTEIN GSPE-RELATED"/>
    <property type="match status" value="1"/>
</dbReference>
<dbReference type="InterPro" id="IPR027417">
    <property type="entry name" value="P-loop_NTPase"/>
</dbReference>
<dbReference type="SUPFAM" id="SSF52540">
    <property type="entry name" value="P-loop containing nucleoside triphosphate hydrolases"/>
    <property type="match status" value="1"/>
</dbReference>
<evidence type="ECO:0000313" key="6">
    <source>
        <dbReference type="Proteomes" id="UP000034071"/>
    </source>
</evidence>
<dbReference type="Pfam" id="PF00437">
    <property type="entry name" value="T2SSE"/>
    <property type="match status" value="1"/>
</dbReference>
<dbReference type="SUPFAM" id="SSF160246">
    <property type="entry name" value="EspE N-terminal domain-like"/>
    <property type="match status" value="1"/>
</dbReference>
<keyword evidence="6" id="KW-1185">Reference proteome</keyword>
<dbReference type="InterPro" id="IPR007831">
    <property type="entry name" value="T2SS_GspE_N"/>
</dbReference>
<dbReference type="GO" id="GO:0016887">
    <property type="term" value="F:ATP hydrolysis activity"/>
    <property type="evidence" value="ECO:0007669"/>
    <property type="project" value="TreeGrafter"/>
</dbReference>
<dbReference type="Pfam" id="PF05157">
    <property type="entry name" value="MshEN"/>
    <property type="match status" value="1"/>
</dbReference>
<evidence type="ECO:0000256" key="1">
    <source>
        <dbReference type="ARBA" id="ARBA00006611"/>
    </source>
</evidence>
<dbReference type="Proteomes" id="UP000034071">
    <property type="component" value="Chromosome"/>
</dbReference>
<dbReference type="GO" id="GO:0005524">
    <property type="term" value="F:ATP binding"/>
    <property type="evidence" value="ECO:0007669"/>
    <property type="project" value="UniProtKB-KW"/>
</dbReference>
<name>A0A0F6RBK2_9GAMM</name>
<accession>A0A0F6RBK2</accession>
<dbReference type="InterPro" id="IPR001482">
    <property type="entry name" value="T2SS/T4SS_dom"/>
</dbReference>
<dbReference type="FunFam" id="3.40.50.300:FF:000398">
    <property type="entry name" value="Type IV pilus assembly ATPase PilB"/>
    <property type="match status" value="1"/>
</dbReference>
<dbReference type="OrthoDB" id="9776961at2"/>
<evidence type="ECO:0000256" key="2">
    <source>
        <dbReference type="ARBA" id="ARBA00022741"/>
    </source>
</evidence>
<evidence type="ECO:0000259" key="4">
    <source>
        <dbReference type="PROSITE" id="PS00662"/>
    </source>
</evidence>
<dbReference type="CDD" id="cd01129">
    <property type="entry name" value="PulE-GspE-like"/>
    <property type="match status" value="1"/>
</dbReference>
<dbReference type="Gene3D" id="3.40.50.300">
    <property type="entry name" value="P-loop containing nucleotide triphosphate hydrolases"/>
    <property type="match status" value="1"/>
</dbReference>
<dbReference type="PATRIC" id="fig|914150.5.peg.667"/>
<evidence type="ECO:0000313" key="5">
    <source>
        <dbReference type="EMBL" id="AKE51633.1"/>
    </source>
</evidence>
<keyword evidence="3" id="KW-0067">ATP-binding</keyword>
<organism evidence="5 6">
    <name type="scientific">Kangiella geojedonensis</name>
    <dbReference type="NCBI Taxonomy" id="914150"/>
    <lineage>
        <taxon>Bacteria</taxon>
        <taxon>Pseudomonadati</taxon>
        <taxon>Pseudomonadota</taxon>
        <taxon>Gammaproteobacteria</taxon>
        <taxon>Kangiellales</taxon>
        <taxon>Kangiellaceae</taxon>
        <taxon>Kangiella</taxon>
    </lineage>
</organism>